<comment type="caution">
    <text evidence="1">The sequence shown here is derived from an EMBL/GenBank/DDBJ whole genome shotgun (WGS) entry which is preliminary data.</text>
</comment>
<evidence type="ECO:0000313" key="1">
    <source>
        <dbReference type="EMBL" id="MDP9836529.1"/>
    </source>
</evidence>
<dbReference type="EMBL" id="JAUSRF010000003">
    <property type="protein sequence ID" value="MDP9836529.1"/>
    <property type="molecule type" value="Genomic_DNA"/>
</dbReference>
<dbReference type="RefSeq" id="WP_306832303.1">
    <property type="nucleotide sequence ID" value="NZ_JAUSRF010000003.1"/>
</dbReference>
<reference evidence="1 2" key="1">
    <citation type="submission" date="2023-07" db="EMBL/GenBank/DDBJ databases">
        <title>Sorghum-associated microbial communities from plants grown in Nebraska, USA.</title>
        <authorList>
            <person name="Schachtman D."/>
        </authorList>
    </citation>
    <scope>NUCLEOTIDE SEQUENCE [LARGE SCALE GENOMIC DNA]</scope>
    <source>
        <strain evidence="1 2">DS1307</strain>
    </source>
</reference>
<keyword evidence="2" id="KW-1185">Reference proteome</keyword>
<name>A0ABT9PS36_9HYPH</name>
<sequence>MSDMVADRSPEVKQAVETALVKIDDLKFHRDEAIIATLLNGNADRNSGVFNDLSVHDAHPAHPGLKPIALLNDWRRMRFAFAKNRIGSNGGWTSQG</sequence>
<dbReference type="Proteomes" id="UP001241472">
    <property type="component" value="Unassembled WGS sequence"/>
</dbReference>
<evidence type="ECO:0000313" key="2">
    <source>
        <dbReference type="Proteomes" id="UP001241472"/>
    </source>
</evidence>
<gene>
    <name evidence="1" type="ORF">J2T09_001273</name>
</gene>
<accession>A0ABT9PS36</accession>
<proteinExistence type="predicted"/>
<protein>
    <submittedName>
        <fullName evidence="1">Uncharacterized protein</fullName>
    </submittedName>
</protein>
<organism evidence="1 2">
    <name type="scientific">Neorhizobium huautlense</name>
    <dbReference type="NCBI Taxonomy" id="67774"/>
    <lineage>
        <taxon>Bacteria</taxon>
        <taxon>Pseudomonadati</taxon>
        <taxon>Pseudomonadota</taxon>
        <taxon>Alphaproteobacteria</taxon>
        <taxon>Hyphomicrobiales</taxon>
        <taxon>Rhizobiaceae</taxon>
        <taxon>Rhizobium/Agrobacterium group</taxon>
        <taxon>Neorhizobium</taxon>
    </lineage>
</organism>